<comment type="caution">
    <text evidence="10">The sequence shown here is derived from an EMBL/GenBank/DDBJ whole genome shotgun (WGS) entry which is preliminary data.</text>
</comment>
<dbReference type="Gene3D" id="3.40.50.1820">
    <property type="entry name" value="alpha/beta hydrolase"/>
    <property type="match status" value="1"/>
</dbReference>
<dbReference type="GO" id="GO:0005739">
    <property type="term" value="C:mitochondrion"/>
    <property type="evidence" value="ECO:0007669"/>
    <property type="project" value="UniProtKB-SubCell"/>
</dbReference>
<proteinExistence type="inferred from homology"/>
<dbReference type="InterPro" id="IPR052374">
    <property type="entry name" value="SERAC1"/>
</dbReference>
<evidence type="ECO:0000256" key="4">
    <source>
        <dbReference type="ARBA" id="ARBA00007920"/>
    </source>
</evidence>
<keyword evidence="5" id="KW-0256">Endoplasmic reticulum</keyword>
<evidence type="ECO:0000313" key="11">
    <source>
        <dbReference type="Proteomes" id="UP000664521"/>
    </source>
</evidence>
<dbReference type="PANTHER" id="PTHR48182:SF2">
    <property type="entry name" value="PROTEIN SERAC1"/>
    <property type="match status" value="1"/>
</dbReference>
<dbReference type="PANTHER" id="PTHR48182">
    <property type="entry name" value="PROTEIN SERAC1"/>
    <property type="match status" value="1"/>
</dbReference>
<evidence type="ECO:0000256" key="5">
    <source>
        <dbReference type="ARBA" id="ARBA00022824"/>
    </source>
</evidence>
<organism evidence="10 11">
    <name type="scientific">Heterodermia speciosa</name>
    <dbReference type="NCBI Taxonomy" id="116794"/>
    <lineage>
        <taxon>Eukaryota</taxon>
        <taxon>Fungi</taxon>
        <taxon>Dikarya</taxon>
        <taxon>Ascomycota</taxon>
        <taxon>Pezizomycotina</taxon>
        <taxon>Lecanoromycetes</taxon>
        <taxon>OSLEUM clade</taxon>
        <taxon>Lecanoromycetidae</taxon>
        <taxon>Caliciales</taxon>
        <taxon>Physciaceae</taxon>
        <taxon>Heterodermia</taxon>
    </lineage>
</organism>
<dbReference type="Pfam" id="PF05057">
    <property type="entry name" value="DUF676"/>
    <property type="match status" value="1"/>
</dbReference>
<dbReference type="GO" id="GO:0005783">
    <property type="term" value="C:endoplasmic reticulum"/>
    <property type="evidence" value="ECO:0007669"/>
    <property type="project" value="UniProtKB-SubCell"/>
</dbReference>
<evidence type="ECO:0000256" key="7">
    <source>
        <dbReference type="ARBA" id="ARBA00023136"/>
    </source>
</evidence>
<evidence type="ECO:0000259" key="9">
    <source>
        <dbReference type="Pfam" id="PF05057"/>
    </source>
</evidence>
<evidence type="ECO:0000256" key="2">
    <source>
        <dbReference type="ARBA" id="ARBA00004240"/>
    </source>
</evidence>
<dbReference type="EMBL" id="CAJPDS010000089">
    <property type="protein sequence ID" value="CAF9936208.1"/>
    <property type="molecule type" value="Genomic_DNA"/>
</dbReference>
<dbReference type="SUPFAM" id="SSF53474">
    <property type="entry name" value="alpha/beta-Hydrolases"/>
    <property type="match status" value="1"/>
</dbReference>
<feature type="domain" description="DUF676" evidence="9">
    <location>
        <begin position="20"/>
        <end position="162"/>
    </location>
</feature>
<protein>
    <recommendedName>
        <fullName evidence="9">DUF676 domain-containing protein</fullName>
    </recommendedName>
</protein>
<reference evidence="10" key="1">
    <citation type="submission" date="2021-03" db="EMBL/GenBank/DDBJ databases">
        <authorList>
            <person name="Tagirdzhanova G."/>
        </authorList>
    </citation>
    <scope>NUCLEOTIDE SEQUENCE</scope>
</reference>
<gene>
    <name evidence="10" type="ORF">HETSPECPRED_010053</name>
</gene>
<evidence type="ECO:0000256" key="6">
    <source>
        <dbReference type="ARBA" id="ARBA00023128"/>
    </source>
</evidence>
<keyword evidence="11" id="KW-1185">Reference proteome</keyword>
<evidence type="ECO:0000256" key="8">
    <source>
        <dbReference type="SAM" id="MobiDB-lite"/>
    </source>
</evidence>
<accession>A0A8H3GAP3</accession>
<evidence type="ECO:0000256" key="1">
    <source>
        <dbReference type="ARBA" id="ARBA00004173"/>
    </source>
</evidence>
<dbReference type="AlphaFoldDB" id="A0A8H3GAP3"/>
<dbReference type="GO" id="GO:0016020">
    <property type="term" value="C:membrane"/>
    <property type="evidence" value="ECO:0007669"/>
    <property type="project" value="UniProtKB-SubCell"/>
</dbReference>
<comment type="similarity">
    <text evidence="4">Belongs to the putative lipase ROG1 family.</text>
</comment>
<evidence type="ECO:0000313" key="10">
    <source>
        <dbReference type="EMBL" id="CAF9936208.1"/>
    </source>
</evidence>
<sequence length="358" mass="40007">MQLYGIEELYCPPSGVEVDIVAVHGINGDARRTWTSVASNVCWLNHTDLLPKYIKNARVLVWGYNANVTSSKGRSTSADRILQHAQTLVAQLQADRELEGAKERPIIFLCHSLGGIIVKRALAYSASRTSAKIVHLHSIYTCTYGILFFGTPHSGSSQARLFSNLQKMVSLTIPKKALQTDSSLLQALEEDSEVLQNITDQFAPLQYRFRIFFFWEQERTDLKYTKDYIVDETSAAPILDDTERSGIAADHRDMCRFNRKESPGFRTVIAALQRYCIEAPGIVRVRVGETKADLEAHRRSESQHLLGGISENTLPPRLGNSDLPPGGRALSHPFDSFGEKGWLRQEVAEDGSGWQITT</sequence>
<dbReference type="OrthoDB" id="5086500at2759"/>
<dbReference type="InterPro" id="IPR029058">
    <property type="entry name" value="AB_hydrolase_fold"/>
</dbReference>
<evidence type="ECO:0000256" key="3">
    <source>
        <dbReference type="ARBA" id="ARBA00004370"/>
    </source>
</evidence>
<name>A0A8H3GAP3_9LECA</name>
<keyword evidence="6" id="KW-0496">Mitochondrion</keyword>
<dbReference type="InterPro" id="IPR007751">
    <property type="entry name" value="DUF676_lipase-like"/>
</dbReference>
<keyword evidence="7" id="KW-0472">Membrane</keyword>
<dbReference type="Proteomes" id="UP000664521">
    <property type="component" value="Unassembled WGS sequence"/>
</dbReference>
<comment type="subcellular location">
    <subcellularLocation>
        <location evidence="2">Endoplasmic reticulum</location>
    </subcellularLocation>
    <subcellularLocation>
        <location evidence="3">Membrane</location>
    </subcellularLocation>
    <subcellularLocation>
        <location evidence="1">Mitochondrion</location>
    </subcellularLocation>
</comment>
<feature type="region of interest" description="Disordered" evidence="8">
    <location>
        <begin position="305"/>
        <end position="331"/>
    </location>
</feature>